<gene>
    <name evidence="2" type="ORF">FWK35_00008078</name>
</gene>
<evidence type="ECO:0000313" key="3">
    <source>
        <dbReference type="Proteomes" id="UP000478052"/>
    </source>
</evidence>
<organism evidence="2 3">
    <name type="scientific">Aphis craccivora</name>
    <name type="common">Cowpea aphid</name>
    <dbReference type="NCBI Taxonomy" id="307492"/>
    <lineage>
        <taxon>Eukaryota</taxon>
        <taxon>Metazoa</taxon>
        <taxon>Ecdysozoa</taxon>
        <taxon>Arthropoda</taxon>
        <taxon>Hexapoda</taxon>
        <taxon>Insecta</taxon>
        <taxon>Pterygota</taxon>
        <taxon>Neoptera</taxon>
        <taxon>Paraneoptera</taxon>
        <taxon>Hemiptera</taxon>
        <taxon>Sternorrhyncha</taxon>
        <taxon>Aphidomorpha</taxon>
        <taxon>Aphidoidea</taxon>
        <taxon>Aphididae</taxon>
        <taxon>Aphidini</taxon>
        <taxon>Aphis</taxon>
        <taxon>Aphis</taxon>
    </lineage>
</organism>
<dbReference type="PANTHER" id="PTHR31449:SF3">
    <property type="entry name" value="UPF0598 PROTEIN C8ORF82"/>
    <property type="match status" value="1"/>
</dbReference>
<evidence type="ECO:0000313" key="2">
    <source>
        <dbReference type="EMBL" id="KAF0770034.1"/>
    </source>
</evidence>
<dbReference type="OrthoDB" id="10260024at2759"/>
<dbReference type="EMBL" id="VUJU01000494">
    <property type="protein sequence ID" value="KAF0770034.1"/>
    <property type="molecule type" value="Genomic_DNA"/>
</dbReference>
<accession>A0A6G0ZGQ2</accession>
<sequence length="228" mass="26950">QVPVYKTQTMFSVCVKSNSFLKNFASFKSKVWIITENKTYSTVPYIQGQSPESKIREYFYYIDHQGMLFLDDSKMKNFTSAYKEIDFLVFFFKRLKLNTTDRYREHFPWISLCGRERNFVRCDDYPIVFNQVIKGDDGNLLFCHNHAGPKLTVSFQPDKLWMDVENGRVYHPANEQHGSIGLVSSKTAIEFSKMFLYNDTDNYVPTHFLWSGKKYVLDSDWFKHLIPK</sequence>
<comment type="similarity">
    <text evidence="1">Belongs to the UPF0598 family.</text>
</comment>
<dbReference type="AlphaFoldDB" id="A0A6G0ZGQ2"/>
<dbReference type="Pfam" id="PF14956">
    <property type="entry name" value="DUF4505"/>
    <property type="match status" value="1"/>
</dbReference>
<proteinExistence type="inferred from homology"/>
<dbReference type="InterPro" id="IPR028108">
    <property type="entry name" value="DUF4505"/>
</dbReference>
<dbReference type="PANTHER" id="PTHR31449">
    <property type="entry name" value="UPF0598 PROTEIN C8ORF82"/>
    <property type="match status" value="1"/>
</dbReference>
<dbReference type="Proteomes" id="UP000478052">
    <property type="component" value="Unassembled WGS sequence"/>
</dbReference>
<evidence type="ECO:0000256" key="1">
    <source>
        <dbReference type="ARBA" id="ARBA00006322"/>
    </source>
</evidence>
<keyword evidence="3" id="KW-1185">Reference proteome</keyword>
<protein>
    <submittedName>
        <fullName evidence="2">UPF0598 protein CG30010</fullName>
    </submittedName>
</protein>
<reference evidence="2 3" key="1">
    <citation type="submission" date="2019-08" db="EMBL/GenBank/DDBJ databases">
        <title>Whole genome of Aphis craccivora.</title>
        <authorList>
            <person name="Voronova N.V."/>
            <person name="Shulinski R.S."/>
            <person name="Bandarenka Y.V."/>
            <person name="Zhorov D.G."/>
            <person name="Warner D."/>
        </authorList>
    </citation>
    <scope>NUCLEOTIDE SEQUENCE [LARGE SCALE GENOMIC DNA]</scope>
    <source>
        <strain evidence="2">180601</strain>
        <tissue evidence="2">Whole Body</tissue>
    </source>
</reference>
<feature type="non-terminal residue" evidence="2">
    <location>
        <position position="1"/>
    </location>
</feature>
<name>A0A6G0ZGQ2_APHCR</name>
<comment type="caution">
    <text evidence="2">The sequence shown here is derived from an EMBL/GenBank/DDBJ whole genome shotgun (WGS) entry which is preliminary data.</text>
</comment>